<evidence type="ECO:0000313" key="9">
    <source>
        <dbReference type="Proteomes" id="UP001500547"/>
    </source>
</evidence>
<dbReference type="InterPro" id="IPR038591">
    <property type="entry name" value="NolW-like_sf"/>
</dbReference>
<dbReference type="PANTHER" id="PTHR30332">
    <property type="entry name" value="PROBABLE GENERAL SECRETION PATHWAY PROTEIN D"/>
    <property type="match status" value="1"/>
</dbReference>
<evidence type="ECO:0000256" key="4">
    <source>
        <dbReference type="RuleBase" id="RU004003"/>
    </source>
</evidence>
<dbReference type="Pfam" id="PF03958">
    <property type="entry name" value="Secretin_N"/>
    <property type="match status" value="1"/>
</dbReference>
<evidence type="ECO:0000259" key="6">
    <source>
        <dbReference type="Pfam" id="PF00263"/>
    </source>
</evidence>
<evidence type="ECO:0000313" key="8">
    <source>
        <dbReference type="EMBL" id="GAA5162010.1"/>
    </source>
</evidence>
<comment type="subcellular location">
    <subcellularLocation>
        <location evidence="5">Cell outer membrane</location>
    </subcellularLocation>
    <subcellularLocation>
        <location evidence="1">Membrane</location>
    </subcellularLocation>
</comment>
<reference evidence="9" key="1">
    <citation type="journal article" date="2019" name="Int. J. Syst. Evol. Microbiol.">
        <title>The Global Catalogue of Microorganisms (GCM) 10K type strain sequencing project: providing services to taxonomists for standard genome sequencing and annotation.</title>
        <authorList>
            <consortium name="The Broad Institute Genomics Platform"/>
            <consortium name="The Broad Institute Genome Sequencing Center for Infectious Disease"/>
            <person name="Wu L."/>
            <person name="Ma J."/>
        </authorList>
    </citation>
    <scope>NUCLEOTIDE SEQUENCE [LARGE SCALE GENOMIC DNA]</scope>
    <source>
        <strain evidence="9">JCM 18715</strain>
    </source>
</reference>
<feature type="domain" description="NolW-like" evidence="7">
    <location>
        <begin position="41"/>
        <end position="98"/>
    </location>
</feature>
<keyword evidence="3" id="KW-0472">Membrane</keyword>
<feature type="domain" description="Type II/III secretion system secretin-like" evidence="6">
    <location>
        <begin position="148"/>
        <end position="256"/>
    </location>
</feature>
<protein>
    <submittedName>
        <fullName evidence="8">Secretin N-terminal domain-containing protein</fullName>
    </submittedName>
</protein>
<comment type="caution">
    <text evidence="8">The sequence shown here is derived from an EMBL/GenBank/DDBJ whole genome shotgun (WGS) entry which is preliminary data.</text>
</comment>
<dbReference type="Proteomes" id="UP001500547">
    <property type="component" value="Unassembled WGS sequence"/>
</dbReference>
<dbReference type="PANTHER" id="PTHR30332:SF24">
    <property type="entry name" value="SECRETIN GSPD-RELATED"/>
    <property type="match status" value="1"/>
</dbReference>
<evidence type="ECO:0000256" key="5">
    <source>
        <dbReference type="RuleBase" id="RU004004"/>
    </source>
</evidence>
<evidence type="ECO:0000256" key="2">
    <source>
        <dbReference type="ARBA" id="ARBA00022729"/>
    </source>
</evidence>
<accession>A0ABP9QHJ6</accession>
<sequence>MQSRNIVCDPVIERGACVKQFFLACVFAVLMGNAMAQQRLEIIPLQHRLPDQVLPTLQGLLEPGATLTAANNKLFLRASPANIAQIREALAALDTPSRRVMISVRQGGTSSGNSRDMGVQSGRVIVGPDGIVRAQADVRVEARTTQGSQSAQQQVQTVEGGEASIFLGRSLPIPMRQTFVRPGGGVQVAEGVQYVDVGTGFTARPDLIGERVRLTISPQMMQANPGGVISGSRLSTQIEGRLGEWISLGGGSIERSNRQRGIVSDGSTQGEQTSEVWLKVDVIQ</sequence>
<gene>
    <name evidence="8" type="ORF">GCM10025770_12190</name>
</gene>
<proteinExistence type="inferred from homology"/>
<name>A0ABP9QHJ6_9RHOO</name>
<dbReference type="InterPro" id="IPR005644">
    <property type="entry name" value="NolW-like"/>
</dbReference>
<keyword evidence="2" id="KW-0732">Signal</keyword>
<dbReference type="InterPro" id="IPR050810">
    <property type="entry name" value="Bact_Secretion_Sys_Channel"/>
</dbReference>
<dbReference type="EMBL" id="BAABLD010000005">
    <property type="protein sequence ID" value="GAA5162010.1"/>
    <property type="molecule type" value="Genomic_DNA"/>
</dbReference>
<evidence type="ECO:0000259" key="7">
    <source>
        <dbReference type="Pfam" id="PF03958"/>
    </source>
</evidence>
<keyword evidence="5" id="KW-0813">Transport</keyword>
<comment type="similarity">
    <text evidence="4">Belongs to the bacterial secretin family.</text>
</comment>
<organism evidence="8 9">
    <name type="scientific">Viridibacterium curvum</name>
    <dbReference type="NCBI Taxonomy" id="1101404"/>
    <lineage>
        <taxon>Bacteria</taxon>
        <taxon>Pseudomonadati</taxon>
        <taxon>Pseudomonadota</taxon>
        <taxon>Betaproteobacteria</taxon>
        <taxon>Rhodocyclales</taxon>
        <taxon>Rhodocyclaceae</taxon>
        <taxon>Viridibacterium</taxon>
    </lineage>
</organism>
<evidence type="ECO:0000256" key="3">
    <source>
        <dbReference type="ARBA" id="ARBA00023136"/>
    </source>
</evidence>
<dbReference type="InterPro" id="IPR004846">
    <property type="entry name" value="T2SS/T3SS_dom"/>
</dbReference>
<dbReference type="Gene3D" id="3.30.1370.120">
    <property type="match status" value="1"/>
</dbReference>
<evidence type="ECO:0000256" key="1">
    <source>
        <dbReference type="ARBA" id="ARBA00004370"/>
    </source>
</evidence>
<keyword evidence="9" id="KW-1185">Reference proteome</keyword>
<dbReference type="Pfam" id="PF00263">
    <property type="entry name" value="Secretin"/>
    <property type="match status" value="1"/>
</dbReference>